<evidence type="ECO:0000313" key="3">
    <source>
        <dbReference type="EMBL" id="EDR12305.1"/>
    </source>
</evidence>
<dbReference type="Proteomes" id="UP000001194">
    <property type="component" value="Unassembled WGS sequence"/>
</dbReference>
<reference evidence="3 4" key="1">
    <citation type="journal article" date="2008" name="Nature">
        <title>The genome of Laccaria bicolor provides insights into mycorrhizal symbiosis.</title>
        <authorList>
            <person name="Martin F."/>
            <person name="Aerts A."/>
            <person name="Ahren D."/>
            <person name="Brun A."/>
            <person name="Danchin E.G.J."/>
            <person name="Duchaussoy F."/>
            <person name="Gibon J."/>
            <person name="Kohler A."/>
            <person name="Lindquist E."/>
            <person name="Pereda V."/>
            <person name="Salamov A."/>
            <person name="Shapiro H.J."/>
            <person name="Wuyts J."/>
            <person name="Blaudez D."/>
            <person name="Buee M."/>
            <person name="Brokstein P."/>
            <person name="Canbaeck B."/>
            <person name="Cohen D."/>
            <person name="Courty P.E."/>
            <person name="Coutinho P.M."/>
            <person name="Delaruelle C."/>
            <person name="Detter J.C."/>
            <person name="Deveau A."/>
            <person name="DiFazio S."/>
            <person name="Duplessis S."/>
            <person name="Fraissinet-Tachet L."/>
            <person name="Lucic E."/>
            <person name="Frey-Klett P."/>
            <person name="Fourrey C."/>
            <person name="Feussner I."/>
            <person name="Gay G."/>
            <person name="Grimwood J."/>
            <person name="Hoegger P.J."/>
            <person name="Jain P."/>
            <person name="Kilaru S."/>
            <person name="Labbe J."/>
            <person name="Lin Y.C."/>
            <person name="Legue V."/>
            <person name="Le Tacon F."/>
            <person name="Marmeisse R."/>
            <person name="Melayah D."/>
            <person name="Montanini B."/>
            <person name="Muratet M."/>
            <person name="Nehls U."/>
            <person name="Niculita-Hirzel H."/>
            <person name="Oudot-Le Secq M.P."/>
            <person name="Peter M."/>
            <person name="Quesneville H."/>
            <person name="Rajashekar B."/>
            <person name="Reich M."/>
            <person name="Rouhier N."/>
            <person name="Schmutz J."/>
            <person name="Yin T."/>
            <person name="Chalot M."/>
            <person name="Henrissat B."/>
            <person name="Kuees U."/>
            <person name="Lucas S."/>
            <person name="Van de Peer Y."/>
            <person name="Podila G.K."/>
            <person name="Polle A."/>
            <person name="Pukkila P.J."/>
            <person name="Richardson P.M."/>
            <person name="Rouze P."/>
            <person name="Sanders I.R."/>
            <person name="Stajich J.E."/>
            <person name="Tunlid A."/>
            <person name="Tuskan G."/>
            <person name="Grigoriev I.V."/>
        </authorList>
    </citation>
    <scope>NUCLEOTIDE SEQUENCE [LARGE SCALE GENOMIC DNA]</scope>
    <source>
        <strain evidence="4">S238N-H82 / ATCC MYA-4686</strain>
    </source>
</reference>
<dbReference type="RefSeq" id="XP_001876569.1">
    <property type="nucleotide sequence ID" value="XM_001876534.1"/>
</dbReference>
<dbReference type="AlphaFoldDB" id="B0CXR0"/>
<evidence type="ECO:0000259" key="2">
    <source>
        <dbReference type="SMART" id="SM00198"/>
    </source>
</evidence>
<accession>B0CXR0</accession>
<feature type="domain" description="SCP" evidence="2">
    <location>
        <begin position="44"/>
        <end position="177"/>
    </location>
</feature>
<dbReference type="EMBL" id="DS547094">
    <property type="protein sequence ID" value="EDR12305.1"/>
    <property type="molecule type" value="Genomic_DNA"/>
</dbReference>
<gene>
    <name evidence="3" type="ORF">LACBIDRAFT_311576</name>
</gene>
<dbReference type="OrthoDB" id="337038at2759"/>
<dbReference type="InterPro" id="IPR035940">
    <property type="entry name" value="CAP_sf"/>
</dbReference>
<proteinExistence type="predicted"/>
<keyword evidence="1" id="KW-0732">Signal</keyword>
<dbReference type="SUPFAM" id="SSF55797">
    <property type="entry name" value="PR-1-like"/>
    <property type="match status" value="1"/>
</dbReference>
<dbReference type="SMART" id="SM00198">
    <property type="entry name" value="SCP"/>
    <property type="match status" value="1"/>
</dbReference>
<feature type="signal peptide" evidence="1">
    <location>
        <begin position="1"/>
        <end position="21"/>
    </location>
</feature>
<name>B0CXR0_LACBS</name>
<dbReference type="InterPro" id="IPR014044">
    <property type="entry name" value="CAP_dom"/>
</dbReference>
<organism evidence="4">
    <name type="scientific">Laccaria bicolor (strain S238N-H82 / ATCC MYA-4686)</name>
    <name type="common">Bicoloured deceiver</name>
    <name type="synonym">Laccaria laccata var. bicolor</name>
    <dbReference type="NCBI Taxonomy" id="486041"/>
    <lineage>
        <taxon>Eukaryota</taxon>
        <taxon>Fungi</taxon>
        <taxon>Dikarya</taxon>
        <taxon>Basidiomycota</taxon>
        <taxon>Agaricomycotina</taxon>
        <taxon>Agaricomycetes</taxon>
        <taxon>Agaricomycetidae</taxon>
        <taxon>Agaricales</taxon>
        <taxon>Agaricineae</taxon>
        <taxon>Hydnangiaceae</taxon>
        <taxon>Laccaria</taxon>
    </lineage>
</organism>
<dbReference type="InParanoid" id="B0CXR0"/>
<dbReference type="Pfam" id="PF00188">
    <property type="entry name" value="CAP"/>
    <property type="match status" value="1"/>
</dbReference>
<dbReference type="KEGG" id="lbc:LACBIDRAFT_311576"/>
<feature type="chain" id="PRO_5002748348" evidence="1">
    <location>
        <begin position="22"/>
        <end position="239"/>
    </location>
</feature>
<keyword evidence="4" id="KW-1185">Reference proteome</keyword>
<dbReference type="PRINTS" id="PR00837">
    <property type="entry name" value="V5TPXLIKE"/>
</dbReference>
<evidence type="ECO:0000256" key="1">
    <source>
        <dbReference type="SAM" id="SignalP"/>
    </source>
</evidence>
<dbReference type="InterPro" id="IPR001283">
    <property type="entry name" value="CRISP-related"/>
</dbReference>
<protein>
    <submittedName>
        <fullName evidence="3">Predicted protein</fullName>
    </submittedName>
</protein>
<sequence>MFLVTLFYVFISFGFLPHFFASAAPRPQFTKHNALARGLVSDSADIAAFLAGHNTVRAAHNAPALTWSGELALKAAIWANTCQFRHSNGLLSNKPYGENIVAATGDFSIPAAMGTFVQDAADYNPANPTYTHFTQVVWKSTTQLGCAVSKCDGIFDRSLGKATLYVCLYNPAGNVVGNAPQCTSLIFFSKTSGYLLAPPNCYAVLLKSEISSSLYSQRLLSLSGTLSSAYPGANKRSNI</sequence>
<evidence type="ECO:0000313" key="4">
    <source>
        <dbReference type="Proteomes" id="UP000001194"/>
    </source>
</evidence>
<dbReference type="Gene3D" id="3.40.33.10">
    <property type="entry name" value="CAP"/>
    <property type="match status" value="1"/>
</dbReference>
<dbReference type="HOGENOM" id="CLU_035730_6_3_1"/>
<dbReference type="GeneID" id="6072391"/>
<dbReference type="PANTHER" id="PTHR10334">
    <property type="entry name" value="CYSTEINE-RICH SECRETORY PROTEIN-RELATED"/>
    <property type="match status" value="1"/>
</dbReference>